<protein>
    <recommendedName>
        <fullName evidence="5">Putrescine-binding periplasmic protein</fullName>
    </recommendedName>
</protein>
<keyword evidence="4 5" id="KW-0574">Periplasm</keyword>
<evidence type="ECO:0000256" key="1">
    <source>
        <dbReference type="ARBA" id="ARBA00004418"/>
    </source>
</evidence>
<keyword evidence="7" id="KW-1185">Reference proteome</keyword>
<dbReference type="PIRSF" id="PIRSF019574">
    <property type="entry name" value="Periplasmic_polyamine_BP"/>
    <property type="match status" value="1"/>
</dbReference>
<dbReference type="STRING" id="666681.M301_1065"/>
<dbReference type="GO" id="GO:0015846">
    <property type="term" value="P:polyamine transport"/>
    <property type="evidence" value="ECO:0007669"/>
    <property type="project" value="InterPro"/>
</dbReference>
<name>D7DQ78_METV0</name>
<evidence type="ECO:0000256" key="3">
    <source>
        <dbReference type="ARBA" id="ARBA00022729"/>
    </source>
</evidence>
<evidence type="ECO:0000256" key="4">
    <source>
        <dbReference type="ARBA" id="ARBA00022764"/>
    </source>
</evidence>
<gene>
    <name evidence="6" type="ordered locus">M301_1065</name>
</gene>
<proteinExistence type="inferred from homology"/>
<dbReference type="InterPro" id="IPR006059">
    <property type="entry name" value="SBP"/>
</dbReference>
<dbReference type="CDD" id="cd13659">
    <property type="entry name" value="PBP2_PotF"/>
    <property type="match status" value="1"/>
</dbReference>
<dbReference type="eggNOG" id="COG0687">
    <property type="taxonomic scope" value="Bacteria"/>
</dbReference>
<accession>D7DQ78</accession>
<dbReference type="GO" id="GO:0019808">
    <property type="term" value="F:polyamine binding"/>
    <property type="evidence" value="ECO:0007669"/>
    <property type="project" value="InterPro"/>
</dbReference>
<dbReference type="Pfam" id="PF13416">
    <property type="entry name" value="SBP_bac_8"/>
    <property type="match status" value="1"/>
</dbReference>
<dbReference type="PRINTS" id="PR00909">
    <property type="entry name" value="SPERMDNBNDNG"/>
</dbReference>
<comment type="function">
    <text evidence="5">Required for the activity of the bacterial periplasmic transport system of putrescine.</text>
</comment>
<dbReference type="KEGG" id="meh:M301_1065"/>
<dbReference type="InterPro" id="IPR001188">
    <property type="entry name" value="Sperm_putr-bd"/>
</dbReference>
<keyword evidence="3" id="KW-0732">Signal</keyword>
<evidence type="ECO:0000256" key="5">
    <source>
        <dbReference type="PIRNR" id="PIRNR019574"/>
    </source>
</evidence>
<dbReference type="GO" id="GO:0042597">
    <property type="term" value="C:periplasmic space"/>
    <property type="evidence" value="ECO:0007669"/>
    <property type="project" value="UniProtKB-SubCell"/>
</dbReference>
<dbReference type="Gene3D" id="3.40.190.10">
    <property type="entry name" value="Periplasmic binding protein-like II"/>
    <property type="match status" value="2"/>
</dbReference>
<reference evidence="6 7" key="2">
    <citation type="journal article" date="2011" name="J. Bacteriol.">
        <title>Genomes of three methylotrophs from a single niche uncover genetic and metabolic divergence of Methylophilaceae.</title>
        <authorList>
            <person name="Lapidus A."/>
            <person name="Clum A."/>
            <person name="Labutti K."/>
            <person name="Kaluzhnaya M.G."/>
            <person name="Lim S."/>
            <person name="Beck D.A."/>
            <person name="Glavina Del Rio T."/>
            <person name="Nolan M."/>
            <person name="Mavromatis K."/>
            <person name="Huntemann M."/>
            <person name="Lucas S."/>
            <person name="Lidstrom M.E."/>
            <person name="Ivanova N."/>
            <person name="Chistoserdova L."/>
        </authorList>
    </citation>
    <scope>NUCLEOTIDE SEQUENCE [LARGE SCALE GENOMIC DNA]</scope>
    <source>
        <strain evidence="6 7">301</strain>
    </source>
</reference>
<organism evidence="6 7">
    <name type="scientific">Methylotenera versatilis (strain 301)</name>
    <dbReference type="NCBI Taxonomy" id="666681"/>
    <lineage>
        <taxon>Bacteria</taxon>
        <taxon>Pseudomonadati</taxon>
        <taxon>Pseudomonadota</taxon>
        <taxon>Betaproteobacteria</taxon>
        <taxon>Nitrosomonadales</taxon>
        <taxon>Methylophilaceae</taxon>
        <taxon>Methylotenera</taxon>
    </lineage>
</organism>
<dbReference type="AlphaFoldDB" id="D7DQ78"/>
<dbReference type="SUPFAM" id="SSF53850">
    <property type="entry name" value="Periplasmic binding protein-like II"/>
    <property type="match status" value="1"/>
</dbReference>
<evidence type="ECO:0000313" key="6">
    <source>
        <dbReference type="EMBL" id="ADI29449.1"/>
    </source>
</evidence>
<sequence>MNMNLSYSKYLLGMAIITGLATVSCSKSDNTTAETAKPTVAAASEPEEKILNIYNWSDYIAPDTIANFEKETGIKVRYDVFDSNEILHAKLIAKNTGYDIVVPSSNWAKLQIDGGLYQKLDKTKLPNMKNLDPGIMKKLADLDPGNEHLIDWMWSYNTVGINVDKVKAALGDTPMPDNAWDLVFNPTYTSKLKSCGITFLDTPADVFQAALHYLGKPVFTGTPDDYQAAFDMLMKVRPDIKKFNSGGQIDDLASGNICVAYGWAGDFNLAHKRSIENKAEQHIEALVPKTGGLMFMDTMAIPADAKHPNNAHLWMNYIMQPKVTAAITNTVTYANPNKAATEFVDPEIKNNKSIFLSDEDIAKLVPPGVEDAQTKRNMTRLYTKFKTGV</sequence>
<dbReference type="Proteomes" id="UP000000383">
    <property type="component" value="Chromosome"/>
</dbReference>
<dbReference type="EMBL" id="CP002056">
    <property type="protein sequence ID" value="ADI29449.1"/>
    <property type="molecule type" value="Genomic_DNA"/>
</dbReference>
<dbReference type="PANTHER" id="PTHR30222:SF12">
    <property type="entry name" value="NORSPERMIDINE SENSOR"/>
    <property type="match status" value="1"/>
</dbReference>
<comment type="similarity">
    <text evidence="5">Belongs to the bacterial solute-binding protein PotD/PotF family.</text>
</comment>
<keyword evidence="2 5" id="KW-0813">Transport</keyword>
<evidence type="ECO:0000313" key="7">
    <source>
        <dbReference type="Proteomes" id="UP000000383"/>
    </source>
</evidence>
<evidence type="ECO:0000256" key="2">
    <source>
        <dbReference type="ARBA" id="ARBA00022448"/>
    </source>
</evidence>
<dbReference type="HOGENOM" id="CLU_026974_1_4_4"/>
<comment type="subcellular location">
    <subcellularLocation>
        <location evidence="1 5">Periplasm</location>
    </subcellularLocation>
</comment>
<dbReference type="PANTHER" id="PTHR30222">
    <property type="entry name" value="SPERMIDINE/PUTRESCINE-BINDING PERIPLASMIC PROTEIN"/>
    <property type="match status" value="1"/>
</dbReference>
<reference evidence="7" key="1">
    <citation type="submission" date="2010-05" db="EMBL/GenBank/DDBJ databases">
        <title>Complete sequence of Methylotenera sp. 301.</title>
        <authorList>
            <person name="Lucas S."/>
            <person name="Copeland A."/>
            <person name="Lapidus A."/>
            <person name="Cheng J.-F."/>
            <person name="Bruce D."/>
            <person name="Goodwin L."/>
            <person name="Pitluck S."/>
            <person name="Clum A."/>
            <person name="Land M."/>
            <person name="Hauser L."/>
            <person name="Kyrpides N."/>
            <person name="Ivanova N."/>
            <person name="Chistoservova L."/>
            <person name="Kalyuzhnaya M."/>
            <person name="Woyke T."/>
        </authorList>
    </citation>
    <scope>NUCLEOTIDE SEQUENCE [LARGE SCALE GENOMIC DNA]</scope>
    <source>
        <strain evidence="7">301</strain>
    </source>
</reference>